<dbReference type="InterPro" id="IPR005508">
    <property type="entry name" value="At2g31720-like"/>
</dbReference>
<proteinExistence type="predicted"/>
<gene>
    <name evidence="7" type="ORF">ACH5RR_002822</name>
</gene>
<dbReference type="Gene3D" id="2.40.330.10">
    <property type="entry name" value="DNA-binding pseudobarrel domain"/>
    <property type="match status" value="1"/>
</dbReference>
<evidence type="ECO:0000256" key="5">
    <source>
        <dbReference type="ARBA" id="ARBA00023242"/>
    </source>
</evidence>
<evidence type="ECO:0000256" key="2">
    <source>
        <dbReference type="ARBA" id="ARBA00023015"/>
    </source>
</evidence>
<dbReference type="Proteomes" id="UP001630127">
    <property type="component" value="Unassembled WGS sequence"/>
</dbReference>
<evidence type="ECO:0000313" key="7">
    <source>
        <dbReference type="EMBL" id="KAL3534361.1"/>
    </source>
</evidence>
<name>A0ABD3AT33_9GENT</name>
<accession>A0ABD3AT33</accession>
<feature type="compositionally biased region" description="Basic and acidic residues" evidence="6">
    <location>
        <begin position="33"/>
        <end position="64"/>
    </location>
</feature>
<dbReference type="EMBL" id="JBJUIK010000002">
    <property type="protein sequence ID" value="KAL3534361.1"/>
    <property type="molecule type" value="Genomic_DNA"/>
</dbReference>
<evidence type="ECO:0000256" key="1">
    <source>
        <dbReference type="ARBA" id="ARBA00004123"/>
    </source>
</evidence>
<evidence type="ECO:0000256" key="6">
    <source>
        <dbReference type="SAM" id="MobiDB-lite"/>
    </source>
</evidence>
<comment type="caution">
    <text evidence="7">The sequence shown here is derived from an EMBL/GenBank/DDBJ whole genome shotgun (WGS) entry which is preliminary data.</text>
</comment>
<dbReference type="PANTHER" id="PTHR31541">
    <property type="entry name" value="B3 DOMAIN PLANT PROTEIN-RELATED"/>
    <property type="match status" value="1"/>
</dbReference>
<feature type="compositionally biased region" description="Acidic residues" evidence="6">
    <location>
        <begin position="159"/>
        <end position="170"/>
    </location>
</feature>
<dbReference type="PANTHER" id="PTHR31541:SF25">
    <property type="entry name" value="GAMMA-GLIADIN B"/>
    <property type="match status" value="1"/>
</dbReference>
<dbReference type="InterPro" id="IPR015300">
    <property type="entry name" value="DNA-bd_pseudobarrel_sf"/>
</dbReference>
<evidence type="ECO:0000256" key="3">
    <source>
        <dbReference type="ARBA" id="ARBA00023125"/>
    </source>
</evidence>
<evidence type="ECO:0000256" key="4">
    <source>
        <dbReference type="ARBA" id="ARBA00023163"/>
    </source>
</evidence>
<dbReference type="AlphaFoldDB" id="A0ABD3AT33"/>
<keyword evidence="8" id="KW-1185">Reference proteome</keyword>
<protein>
    <recommendedName>
        <fullName evidence="9">TF-B3 domain-containing protein</fullName>
    </recommendedName>
</protein>
<feature type="compositionally biased region" description="Acidic residues" evidence="6">
    <location>
        <begin position="203"/>
        <end position="230"/>
    </location>
</feature>
<feature type="compositionally biased region" description="Acidic residues" evidence="6">
    <location>
        <begin position="103"/>
        <end position="152"/>
    </location>
</feature>
<evidence type="ECO:0008006" key="9">
    <source>
        <dbReference type="Google" id="ProtNLM"/>
    </source>
</evidence>
<comment type="subcellular location">
    <subcellularLocation>
        <location evidence="1">Nucleus</location>
    </subcellularLocation>
</comment>
<evidence type="ECO:0000313" key="8">
    <source>
        <dbReference type="Proteomes" id="UP001630127"/>
    </source>
</evidence>
<dbReference type="Pfam" id="PF03754">
    <property type="entry name" value="At2g31720-like"/>
    <property type="match status" value="1"/>
</dbReference>
<dbReference type="GO" id="GO:0005634">
    <property type="term" value="C:nucleus"/>
    <property type="evidence" value="ECO:0007669"/>
    <property type="project" value="UniProtKB-SubCell"/>
</dbReference>
<keyword evidence="3" id="KW-0238">DNA-binding</keyword>
<organism evidence="7 8">
    <name type="scientific">Cinchona calisaya</name>
    <dbReference type="NCBI Taxonomy" id="153742"/>
    <lineage>
        <taxon>Eukaryota</taxon>
        <taxon>Viridiplantae</taxon>
        <taxon>Streptophyta</taxon>
        <taxon>Embryophyta</taxon>
        <taxon>Tracheophyta</taxon>
        <taxon>Spermatophyta</taxon>
        <taxon>Magnoliopsida</taxon>
        <taxon>eudicotyledons</taxon>
        <taxon>Gunneridae</taxon>
        <taxon>Pentapetalae</taxon>
        <taxon>asterids</taxon>
        <taxon>lamiids</taxon>
        <taxon>Gentianales</taxon>
        <taxon>Rubiaceae</taxon>
        <taxon>Cinchonoideae</taxon>
        <taxon>Cinchoneae</taxon>
        <taxon>Cinchona</taxon>
    </lineage>
</organism>
<feature type="compositionally biased region" description="Basic and acidic residues" evidence="6">
    <location>
        <begin position="1"/>
        <end position="19"/>
    </location>
</feature>
<reference evidence="7 8" key="1">
    <citation type="submission" date="2024-11" db="EMBL/GenBank/DDBJ databases">
        <title>A near-complete genome assembly of Cinchona calisaya.</title>
        <authorList>
            <person name="Lian D.C."/>
            <person name="Zhao X.W."/>
            <person name="Wei L."/>
        </authorList>
    </citation>
    <scope>NUCLEOTIDE SEQUENCE [LARGE SCALE GENOMIC DNA]</scope>
    <source>
        <tissue evidence="7">Nenye</tissue>
    </source>
</reference>
<keyword evidence="4" id="KW-0804">Transcription</keyword>
<keyword evidence="5" id="KW-0539">Nucleus</keyword>
<feature type="compositionally biased region" description="Low complexity" evidence="6">
    <location>
        <begin position="20"/>
        <end position="32"/>
    </location>
</feature>
<sequence length="419" mass="47955">MPKREKIVSEKTETIKKNSDFSSISNSSANKRIFFDKNMKHRRENDQECDANKDDSKKNSENESKKKKQHNAESESSSPDPEGEDQSQETGVPIESKNQMGEELYDSDEEEEELVDDEERLNEEEVEFSVEELSDCDDEKEQDEFVNEEQSDEEKHEFLDEEQSVEEDDEFAGKEQSDEEEDAYILEEQSDDEENASTVVEQSGDEEDAFTVEEQFDEKEDEFADEEQFDEASFQPRETKNFRNLKNMNERVCDGPNPPPPLLPDFKNCIQEKYFIDESLLIQRQLSETEVNQERTCCFFIHAGVIKKEFFTADELDEFASNNFITVKIIGPLLESASVNLRRKLMKPNVGGGEPLIAYVLESGWDDIVKRKNLEEGDIVQLWTVRVGGNLCFLLVKLPKNGGGGDSSDGNSTLEVGID</sequence>
<feature type="region of interest" description="Disordered" evidence="6">
    <location>
        <begin position="1"/>
        <end position="239"/>
    </location>
</feature>
<keyword evidence="2" id="KW-0805">Transcription regulation</keyword>
<dbReference type="SUPFAM" id="SSF101936">
    <property type="entry name" value="DNA-binding pseudobarrel domain"/>
    <property type="match status" value="1"/>
</dbReference>
<feature type="compositionally biased region" description="Acidic residues" evidence="6">
    <location>
        <begin position="177"/>
        <end position="195"/>
    </location>
</feature>
<dbReference type="GO" id="GO:0003677">
    <property type="term" value="F:DNA binding"/>
    <property type="evidence" value="ECO:0007669"/>
    <property type="project" value="UniProtKB-KW"/>
</dbReference>